<dbReference type="PANTHER" id="PTHR10622">
    <property type="entry name" value="HET DOMAIN-CONTAINING PROTEIN"/>
    <property type="match status" value="1"/>
</dbReference>
<evidence type="ECO:0000313" key="3">
    <source>
        <dbReference type="EMBL" id="TRX91406.1"/>
    </source>
</evidence>
<evidence type="ECO:0000256" key="1">
    <source>
        <dbReference type="SAM" id="MobiDB-lite"/>
    </source>
</evidence>
<feature type="region of interest" description="Disordered" evidence="1">
    <location>
        <begin position="1531"/>
        <end position="1559"/>
    </location>
</feature>
<accession>A0A553HTX7</accession>
<comment type="caution">
    <text evidence="3">The sequence shown here is derived from an EMBL/GenBank/DDBJ whole genome shotgun (WGS) entry which is preliminary data.</text>
</comment>
<feature type="domain" description="Heterokaryon incompatibility" evidence="2">
    <location>
        <begin position="1045"/>
        <end position="1125"/>
    </location>
</feature>
<gene>
    <name evidence="3" type="ORF">FHL15_007630</name>
</gene>
<dbReference type="STRING" id="2512241.A0A553HTX7"/>
<dbReference type="InterPro" id="IPR010730">
    <property type="entry name" value="HET"/>
</dbReference>
<proteinExistence type="predicted"/>
<dbReference type="EMBL" id="VFLP01000045">
    <property type="protein sequence ID" value="TRX91406.1"/>
    <property type="molecule type" value="Genomic_DNA"/>
</dbReference>
<dbReference type="OrthoDB" id="3557394at2759"/>
<keyword evidence="4" id="KW-1185">Reference proteome</keyword>
<dbReference type="PANTHER" id="PTHR10622:SF12">
    <property type="entry name" value="HET DOMAIN-CONTAINING PROTEIN"/>
    <property type="match status" value="1"/>
</dbReference>
<evidence type="ECO:0000259" key="2">
    <source>
        <dbReference type="Pfam" id="PF06985"/>
    </source>
</evidence>
<organism evidence="3 4">
    <name type="scientific">Xylaria flabelliformis</name>
    <dbReference type="NCBI Taxonomy" id="2512241"/>
    <lineage>
        <taxon>Eukaryota</taxon>
        <taxon>Fungi</taxon>
        <taxon>Dikarya</taxon>
        <taxon>Ascomycota</taxon>
        <taxon>Pezizomycotina</taxon>
        <taxon>Sordariomycetes</taxon>
        <taxon>Xylariomycetidae</taxon>
        <taxon>Xylariales</taxon>
        <taxon>Xylariaceae</taxon>
        <taxon>Xylaria</taxon>
    </lineage>
</organism>
<dbReference type="Pfam" id="PF06985">
    <property type="entry name" value="HET"/>
    <property type="match status" value="2"/>
</dbReference>
<reference evidence="4" key="1">
    <citation type="submission" date="2019-06" db="EMBL/GenBank/DDBJ databases">
        <title>Draft genome sequence of the griseofulvin-producing fungus Xylaria cubensis strain G536.</title>
        <authorList>
            <person name="Mead M.E."/>
            <person name="Raja H.A."/>
            <person name="Steenwyk J.L."/>
            <person name="Knowles S.L."/>
            <person name="Oberlies N.H."/>
            <person name="Rokas A."/>
        </authorList>
    </citation>
    <scope>NUCLEOTIDE SEQUENCE [LARGE SCALE GENOMIC DNA]</scope>
    <source>
        <strain evidence="4">G536</strain>
    </source>
</reference>
<protein>
    <recommendedName>
        <fullName evidence="2">Heterokaryon incompatibility domain-containing protein</fullName>
    </recommendedName>
</protein>
<feature type="domain" description="Heterokaryon incompatibility" evidence="2">
    <location>
        <begin position="454"/>
        <end position="602"/>
    </location>
</feature>
<sequence length="1559" mass="178353">MAIARTSSHLERLPPELIRAILSQLSGLTTLRCAILSCRFILNSFIGSSSVIATRVFLNELDSCDVRPEALAALLASRLTKPTRSSVQEFYKAHLQDRNVEAGIRLTLNEVADLSRLHSAASRLVKDFADARLQDLAAATQDGHTSQLQSQALELSTLERHRIMRFNDMAAHDVYWGESQVEPARWFGDPQLQSLYFKGLVSLESIAKAKTYDRQHELLDHGRIPHARFCNTYRALKDFSYEVCDEQASVSNYENSRDYALKVKRPYFEDPDDGPFSIWKWAHESASLRRSVYQRGQAKLRKWGYVMWDRARLDTLPIFRDRWQPPAFSSFGRSLPEDPVREVDERWVSSWRERSRIYNEQGRGWWDFGDESKILHRGKPIYEVVIRVSVMTKLEMHPMIYTQLHFVTVGSFCPPLDKAKPCIRVLDLQAGKPEEEIECRYRIRDLDDGEGVGYETLSYCWGPLTEHRTIRVEGHRVEVTDNLYSALQNLRFADRNKLIWIDAICINQDDTAEKEVQVNMMRRVYTECTSCSCWLGDFRKRMEPIQMEHAQGVVDFIQFLNNDCSGPCPITIATQSQRLAVGAALRIMMDEAWWHRIWTVQEVVLPSSSNLVWGPFYIPWKSMIYAQGFLVNSPGISKAKSPINLWDFFRPARTTYFLTVPIHSLKTIALESSTPIDLFFRFRSRSATDPRDKIYGLMGLMHKIGFERIKSANYSLDIVSLLKIVSLEMIQIDCLQNWVSRSGEPHTLPGLPSWATDLTRDDMNQTIDGLFWWEHRFAYDRFNADGRHAKNWMYNVDGNKTHLILKGAKFDWIIHVIKPLITELPDPSSTQTEQIAAVDAQIKHWRTAVQEFFDDLKTKVKVSDDDVARVWSSFEKASTGNLSDQPLEATAVEKWKLEILRFKALAITNEGEVGLVPRTSEFGDEIHVAIGGRVPFVMRPIRSMPENPGVVPGMKVGEQMVGIKTLVGDCYVNGAMKGEVLKVVRLAAAVNHPIEGRSTDLGAPSQILPSLTTIQKFLTLLANMWLINIESMKLEEFTPPHLPSYAILTHTWGQEEVTFQEFRNLKAIEDKAGFAKIKKTCELAAAKEIPYVWVDTCCIDKSSSAELSEAINSMFEWYKLSTELLAPAKLEFYDRAWNFKGLKTDALVMRQLFRMTGIRSREVFENSNALRKIAIGERMSWASKRETTRVEDLAYCLLVNMPLLYGEGMRAFQRLQEEIIKMNTDMSLFCWMARPQESKYRGLLAHSPAEFASYHDTDLKSRKSISWSSVGSEKEFSVTNKGVRIDAELVKTIYAGREITALRCNLRPDDYVALILLRHYRDNVYVRDQPHLVFSSDSATIEKKLIYITKDVDNQMSQDLTEQMDPKLSLVVSPLPTPFRLVPVMGWPTEQWNKNPEYFQLNSAKISTCIAVYQLTNADHKVGEFAAICQRNASAAESLRYALVSTSEVDDLFKQLEGDLEQRIAGLSMVEKFIIAGRQTVEVESESSIVNLFVSKYSPTDEQQRNTLYISLACTDDLSLSKRAENERLRRAHDIAPPSQGLKRMESLKSVDPQYYEED</sequence>
<evidence type="ECO:0000313" key="4">
    <source>
        <dbReference type="Proteomes" id="UP000319160"/>
    </source>
</evidence>
<name>A0A553HTX7_9PEZI</name>
<dbReference type="Proteomes" id="UP000319160">
    <property type="component" value="Unassembled WGS sequence"/>
</dbReference>